<dbReference type="Proteomes" id="UP000003295">
    <property type="component" value="Unassembled WGS sequence"/>
</dbReference>
<evidence type="ECO:0000256" key="1">
    <source>
        <dbReference type="SAM" id="MobiDB-lite"/>
    </source>
</evidence>
<proteinExistence type="predicted"/>
<name>C4F8L2_9ACTN</name>
<feature type="region of interest" description="Disordered" evidence="1">
    <location>
        <begin position="1"/>
        <end position="20"/>
    </location>
</feature>
<dbReference type="EMBL" id="ABXH02000005">
    <property type="protein sequence ID" value="EEP44884.1"/>
    <property type="molecule type" value="Genomic_DNA"/>
</dbReference>
<dbReference type="HOGENOM" id="CLU_3268538_0_0_11"/>
<gene>
    <name evidence="2" type="ORF">COLINT_02383</name>
</gene>
<feature type="compositionally biased region" description="Polar residues" evidence="1">
    <location>
        <begin position="10"/>
        <end position="20"/>
    </location>
</feature>
<protein>
    <submittedName>
        <fullName evidence="2">Uncharacterized protein</fullName>
    </submittedName>
</protein>
<sequence>MQITHRRFHTSQGRPSKVTSNFYLHPITHRAAGTREDVARK</sequence>
<organism evidence="2 3">
    <name type="scientific">Collinsella intestinalis DSM 13280</name>
    <dbReference type="NCBI Taxonomy" id="521003"/>
    <lineage>
        <taxon>Bacteria</taxon>
        <taxon>Bacillati</taxon>
        <taxon>Actinomycetota</taxon>
        <taxon>Coriobacteriia</taxon>
        <taxon>Coriobacteriales</taxon>
        <taxon>Coriobacteriaceae</taxon>
        <taxon>Collinsella</taxon>
    </lineage>
</organism>
<evidence type="ECO:0000313" key="3">
    <source>
        <dbReference type="Proteomes" id="UP000003295"/>
    </source>
</evidence>
<dbReference type="AlphaFoldDB" id="C4F8L2"/>
<dbReference type="STRING" id="521003.COLINT_02383"/>
<accession>C4F8L2</accession>
<reference evidence="2 3" key="1">
    <citation type="submission" date="2009-04" db="EMBL/GenBank/DDBJ databases">
        <authorList>
            <person name="Weinstock G."/>
            <person name="Sodergren E."/>
            <person name="Clifton S."/>
            <person name="Fulton L."/>
            <person name="Fulton B."/>
            <person name="Courtney L."/>
            <person name="Fronick C."/>
            <person name="Harrison M."/>
            <person name="Strong C."/>
            <person name="Farmer C."/>
            <person name="Delahaunty K."/>
            <person name="Markovic C."/>
            <person name="Hall O."/>
            <person name="Minx P."/>
            <person name="Tomlinson C."/>
            <person name="Mitreva M."/>
            <person name="Nelson J."/>
            <person name="Hou S."/>
            <person name="Wollam A."/>
            <person name="Pepin K.H."/>
            <person name="Johnson M."/>
            <person name="Bhonagiri V."/>
            <person name="Nash W.E."/>
            <person name="Warren W."/>
            <person name="Chinwalla A."/>
            <person name="Mardis E.R."/>
            <person name="Wilson R.K."/>
        </authorList>
    </citation>
    <scope>NUCLEOTIDE SEQUENCE [LARGE SCALE GENOMIC DNA]</scope>
    <source>
        <strain evidence="2 3">DSM 13280</strain>
    </source>
</reference>
<comment type="caution">
    <text evidence="2">The sequence shown here is derived from an EMBL/GenBank/DDBJ whole genome shotgun (WGS) entry which is preliminary data.</text>
</comment>
<evidence type="ECO:0000313" key="2">
    <source>
        <dbReference type="EMBL" id="EEP44884.1"/>
    </source>
</evidence>